<gene>
    <name evidence="1" type="ORF">KIPB_006262</name>
</gene>
<sequence length="245" mass="26962">MMSIHNYDGANKLTIVENDACGVFRRKPRAQTWCLDTQGVESNVGVDNTTCKLQWELLPCPTPTMQLGGACVVDSTAYACGVDGLVSFTARDGWTGPIGLKSPEQSRQSQYVNAGDNPRIFTPWSFQGTSCIAVGQYVVICGMALEGTRFRGPHTVAYDTISGEYCVWNPMMVDDAPYMVSPDLYLVSHSEHCAYDIDQALLYPHPGLRWASVDLALLVYPEETVETHAPETSDSYSDEYSECSD</sequence>
<keyword evidence="2" id="KW-1185">Reference proteome</keyword>
<dbReference type="Proteomes" id="UP000265618">
    <property type="component" value="Unassembled WGS sequence"/>
</dbReference>
<dbReference type="AlphaFoldDB" id="A0A9K3CWS1"/>
<organism evidence="1 2">
    <name type="scientific">Kipferlia bialata</name>
    <dbReference type="NCBI Taxonomy" id="797122"/>
    <lineage>
        <taxon>Eukaryota</taxon>
        <taxon>Metamonada</taxon>
        <taxon>Carpediemonas-like organisms</taxon>
        <taxon>Kipferlia</taxon>
    </lineage>
</organism>
<reference evidence="1 2" key="1">
    <citation type="journal article" date="2018" name="PLoS ONE">
        <title>The draft genome of Kipferlia bialata reveals reductive genome evolution in fornicate parasites.</title>
        <authorList>
            <person name="Tanifuji G."/>
            <person name="Takabayashi S."/>
            <person name="Kume K."/>
            <person name="Takagi M."/>
            <person name="Nakayama T."/>
            <person name="Kamikawa R."/>
            <person name="Inagaki Y."/>
            <person name="Hashimoto T."/>
        </authorList>
    </citation>
    <scope>NUCLEOTIDE SEQUENCE [LARGE SCALE GENOMIC DNA]</scope>
    <source>
        <strain evidence="1">NY0173</strain>
    </source>
</reference>
<proteinExistence type="predicted"/>
<comment type="caution">
    <text evidence="1">The sequence shown here is derived from an EMBL/GenBank/DDBJ whole genome shotgun (WGS) entry which is preliminary data.</text>
</comment>
<accession>A0A9K3CWS1</accession>
<dbReference type="EMBL" id="BDIP01001589">
    <property type="protein sequence ID" value="GIQ84714.1"/>
    <property type="molecule type" value="Genomic_DNA"/>
</dbReference>
<evidence type="ECO:0000313" key="2">
    <source>
        <dbReference type="Proteomes" id="UP000265618"/>
    </source>
</evidence>
<evidence type="ECO:0000313" key="1">
    <source>
        <dbReference type="EMBL" id="GIQ84714.1"/>
    </source>
</evidence>
<name>A0A9K3CWS1_9EUKA</name>
<protein>
    <submittedName>
        <fullName evidence="1">Uncharacterized protein</fullName>
    </submittedName>
</protein>